<dbReference type="EMBL" id="CP034235">
    <property type="protein sequence ID" value="QGQ96765.1"/>
    <property type="molecule type" value="Genomic_DNA"/>
</dbReference>
<protein>
    <submittedName>
        <fullName evidence="2">Uncharacterized protein</fullName>
    </submittedName>
</protein>
<accession>A0A6B8RMJ5</accession>
<keyword evidence="1" id="KW-1133">Transmembrane helix</keyword>
<sequence>MMDLYIKFIVGIISTYAIVILSFAIFQIRIRENDKQIAMIALCVGVTNVYFKFVVDSSYFFLAQSVVFILLLTLLRKYPLLYSTIIHVVVSVGVAVVEASITSAAFGLKLMSADSLDENIRHFISLHAVVSIIFIAISLILVKYKIGFTFVVSRFSGRSFLKKSTYVWAILLIIATSVLQVSSQQYKIYSVNGIIISVVSLLFITVLIYSFSQNKHDLVDRFGKERKLKQ</sequence>
<feature type="transmembrane region" description="Helical" evidence="1">
    <location>
        <begin position="165"/>
        <end position="182"/>
    </location>
</feature>
<dbReference type="OrthoDB" id="2570836at2"/>
<dbReference type="KEGG" id="ppsc:EHS13_18715"/>
<reference evidence="3" key="1">
    <citation type="submission" date="2018-11" db="EMBL/GenBank/DDBJ databases">
        <title>Complete genome sequence of Paenibacillus sp. ML311-T8.</title>
        <authorList>
            <person name="Nam Y.-D."/>
            <person name="Kang J."/>
            <person name="Chung W.-H."/>
            <person name="Park Y.S."/>
        </authorList>
    </citation>
    <scope>NUCLEOTIDE SEQUENCE [LARGE SCALE GENOMIC DNA]</scope>
    <source>
        <strain evidence="3">ML311-T8</strain>
    </source>
</reference>
<gene>
    <name evidence="2" type="ORF">EHS13_18715</name>
</gene>
<evidence type="ECO:0000313" key="2">
    <source>
        <dbReference type="EMBL" id="QGQ96765.1"/>
    </source>
</evidence>
<feature type="transmembrane region" description="Helical" evidence="1">
    <location>
        <begin position="188"/>
        <end position="211"/>
    </location>
</feature>
<keyword evidence="1" id="KW-0472">Membrane</keyword>
<feature type="transmembrane region" description="Helical" evidence="1">
    <location>
        <begin position="59"/>
        <end position="78"/>
    </location>
</feature>
<feature type="transmembrane region" description="Helical" evidence="1">
    <location>
        <begin position="120"/>
        <end position="144"/>
    </location>
</feature>
<keyword evidence="3" id="KW-1185">Reference proteome</keyword>
<organism evidence="2 3">
    <name type="scientific">Paenibacillus psychroresistens</name>
    <dbReference type="NCBI Taxonomy" id="1778678"/>
    <lineage>
        <taxon>Bacteria</taxon>
        <taxon>Bacillati</taxon>
        <taxon>Bacillota</taxon>
        <taxon>Bacilli</taxon>
        <taxon>Bacillales</taxon>
        <taxon>Paenibacillaceae</taxon>
        <taxon>Paenibacillus</taxon>
    </lineage>
</organism>
<feature type="transmembrane region" description="Helical" evidence="1">
    <location>
        <begin position="6"/>
        <end position="25"/>
    </location>
</feature>
<evidence type="ECO:0000256" key="1">
    <source>
        <dbReference type="SAM" id="Phobius"/>
    </source>
</evidence>
<evidence type="ECO:0000313" key="3">
    <source>
        <dbReference type="Proteomes" id="UP000426246"/>
    </source>
</evidence>
<proteinExistence type="predicted"/>
<dbReference type="RefSeq" id="WP_155701838.1">
    <property type="nucleotide sequence ID" value="NZ_CP034235.1"/>
</dbReference>
<dbReference type="AlphaFoldDB" id="A0A6B8RMJ5"/>
<feature type="transmembrane region" description="Helical" evidence="1">
    <location>
        <begin position="85"/>
        <end position="108"/>
    </location>
</feature>
<name>A0A6B8RMJ5_9BACL</name>
<dbReference type="Proteomes" id="UP000426246">
    <property type="component" value="Chromosome"/>
</dbReference>
<keyword evidence="1" id="KW-0812">Transmembrane</keyword>